<dbReference type="EMBL" id="JGYV01000010">
    <property type="protein sequence ID" value="KFI62985.1"/>
    <property type="molecule type" value="Genomic_DNA"/>
</dbReference>
<dbReference type="Proteomes" id="UP000029067">
    <property type="component" value="Unassembled WGS sequence"/>
</dbReference>
<proteinExistence type="predicted"/>
<dbReference type="AlphaFoldDB" id="A0A087AW35"/>
<gene>
    <name evidence="1" type="ORF">BCUN_0818</name>
</gene>
<name>A0A087AW35_9BIFI</name>
<keyword evidence="2" id="KW-1185">Reference proteome</keyword>
<reference evidence="1 2" key="1">
    <citation type="submission" date="2014-03" db="EMBL/GenBank/DDBJ databases">
        <title>Genomics of Bifidobacteria.</title>
        <authorList>
            <person name="Ventura M."/>
            <person name="Milani C."/>
            <person name="Lugli G.A."/>
        </authorList>
    </citation>
    <scope>NUCLEOTIDE SEQUENCE [LARGE SCALE GENOMIC DNA]</scope>
    <source>
        <strain evidence="1 2">LMG 10738</strain>
    </source>
</reference>
<sequence length="208" mass="22984">MDMTNAALWDELQHHPATQGYTTSRFLTIAPAANGIDHGLVIKNGDQGTMPMHTRHTLMHTNGRYQMWHYDTDGSGVYDEFDDASQAVDIMVDTLNDMVAEQYPYDVDFAAAIEDALADMQPGWQVAAFDDTGMETSEIGTGEYTVRATRNGAPSPWQVRILVPETTGVDGARLNVQARDGHNHVRTEVFDTVDGAVQWVASMFRDGC</sequence>
<evidence type="ECO:0000313" key="2">
    <source>
        <dbReference type="Proteomes" id="UP000029067"/>
    </source>
</evidence>
<dbReference type="STRING" id="1688.BCUN_0818"/>
<comment type="caution">
    <text evidence="1">The sequence shown here is derived from an EMBL/GenBank/DDBJ whole genome shotgun (WGS) entry which is preliminary data.</text>
</comment>
<evidence type="ECO:0000313" key="1">
    <source>
        <dbReference type="EMBL" id="KFI62985.1"/>
    </source>
</evidence>
<dbReference type="RefSeq" id="WP_033517327.1">
    <property type="nucleotide sequence ID" value="NZ_JGYV01000010.1"/>
</dbReference>
<organism evidence="1 2">
    <name type="scientific">Bifidobacterium cuniculi</name>
    <dbReference type="NCBI Taxonomy" id="1688"/>
    <lineage>
        <taxon>Bacteria</taxon>
        <taxon>Bacillati</taxon>
        <taxon>Actinomycetota</taxon>
        <taxon>Actinomycetes</taxon>
        <taxon>Bifidobacteriales</taxon>
        <taxon>Bifidobacteriaceae</taxon>
        <taxon>Bifidobacterium</taxon>
    </lineage>
</organism>
<protein>
    <submittedName>
        <fullName evidence="1">Uncharacterized protein</fullName>
    </submittedName>
</protein>
<accession>A0A087AW35</accession>